<proteinExistence type="predicted"/>
<protein>
    <submittedName>
        <fullName evidence="2">Uncharacterized protein</fullName>
    </submittedName>
</protein>
<dbReference type="AlphaFoldDB" id="A0A5B7SP21"/>
<keyword evidence="1" id="KW-0472">Membrane</keyword>
<evidence type="ECO:0000313" key="3">
    <source>
        <dbReference type="Proteomes" id="UP000310017"/>
    </source>
</evidence>
<name>A0A5B7SP21_9FLAO</name>
<feature type="transmembrane region" description="Helical" evidence="1">
    <location>
        <begin position="45"/>
        <end position="67"/>
    </location>
</feature>
<dbReference type="EMBL" id="CP040710">
    <property type="protein sequence ID" value="QCW99168.1"/>
    <property type="molecule type" value="Genomic_DNA"/>
</dbReference>
<evidence type="ECO:0000313" key="2">
    <source>
        <dbReference type="EMBL" id="QCW99168.1"/>
    </source>
</evidence>
<sequence>MEFYKLKANPKRLFLLDGSGALVSAFFLGLVLPSFGPLCGMPKNVLYLLSVIACIFALYSFACYFFLRRNRKPFLRGIALANLSYCFLTIALLCRYSQSLTIFGWTYFGLELFIIGILIRFELKYASVR</sequence>
<feature type="transmembrane region" description="Helical" evidence="1">
    <location>
        <begin position="12"/>
        <end position="33"/>
    </location>
</feature>
<feature type="transmembrane region" description="Helical" evidence="1">
    <location>
        <begin position="105"/>
        <end position="123"/>
    </location>
</feature>
<accession>A0A5B7SP21</accession>
<dbReference type="Proteomes" id="UP000310017">
    <property type="component" value="Chromosome"/>
</dbReference>
<evidence type="ECO:0000256" key="1">
    <source>
        <dbReference type="SAM" id="Phobius"/>
    </source>
</evidence>
<keyword evidence="3" id="KW-1185">Reference proteome</keyword>
<keyword evidence="1" id="KW-0812">Transmembrane</keyword>
<dbReference type="RefSeq" id="WP_138851521.1">
    <property type="nucleotide sequence ID" value="NZ_CP040710.1"/>
</dbReference>
<feature type="transmembrane region" description="Helical" evidence="1">
    <location>
        <begin position="74"/>
        <end position="93"/>
    </location>
</feature>
<keyword evidence="1" id="KW-1133">Transmembrane helix</keyword>
<dbReference type="OrthoDB" id="680984at2"/>
<organism evidence="2 3">
    <name type="scientific">Aggregatimonas sangjinii</name>
    <dbReference type="NCBI Taxonomy" id="2583587"/>
    <lineage>
        <taxon>Bacteria</taxon>
        <taxon>Pseudomonadati</taxon>
        <taxon>Bacteroidota</taxon>
        <taxon>Flavobacteriia</taxon>
        <taxon>Flavobacteriales</taxon>
        <taxon>Flavobacteriaceae</taxon>
        <taxon>Aggregatimonas</taxon>
    </lineage>
</organism>
<dbReference type="KEGG" id="asag:FGM00_03200"/>
<reference evidence="2 3" key="1">
    <citation type="submission" date="2019-05" db="EMBL/GenBank/DDBJ databases">
        <title>Genome sequencing of F202Z8.</title>
        <authorList>
            <person name="Kwon Y.M."/>
        </authorList>
    </citation>
    <scope>NUCLEOTIDE SEQUENCE [LARGE SCALE GENOMIC DNA]</scope>
    <source>
        <strain evidence="2 3">F202Z8</strain>
    </source>
</reference>
<gene>
    <name evidence="2" type="ORF">FGM00_03200</name>
</gene>